<dbReference type="GO" id="GO:0016020">
    <property type="term" value="C:membrane"/>
    <property type="evidence" value="ECO:0007669"/>
    <property type="project" value="UniProtKB-SubCell"/>
</dbReference>
<sequence>MQVVFDVARVVLALYFLFNGVNHFAQWKGMTQYAAYKKVPAAGFMVILTGVMLLAGGASILFGYSVTAGAVILAVFLVPTAFLMHNFWAEEDTMSRMNQMAHFLKNIALAAAVLLLPAIADWSW</sequence>
<keyword evidence="4 5" id="KW-0472">Membrane</keyword>
<feature type="transmembrane region" description="Helical" evidence="5">
    <location>
        <begin position="68"/>
        <end position="88"/>
    </location>
</feature>
<evidence type="ECO:0000313" key="6">
    <source>
        <dbReference type="EMBL" id="BDG62388.1"/>
    </source>
</evidence>
<dbReference type="EMBL" id="AP025628">
    <property type="protein sequence ID" value="BDG62388.1"/>
    <property type="molecule type" value="Genomic_DNA"/>
</dbReference>
<keyword evidence="7" id="KW-1185">Reference proteome</keyword>
<dbReference type="Proteomes" id="UP001163687">
    <property type="component" value="Chromosome"/>
</dbReference>
<evidence type="ECO:0008006" key="8">
    <source>
        <dbReference type="Google" id="ProtNLM"/>
    </source>
</evidence>
<proteinExistence type="predicted"/>
<dbReference type="InterPro" id="IPR032808">
    <property type="entry name" value="DoxX"/>
</dbReference>
<evidence type="ECO:0000256" key="1">
    <source>
        <dbReference type="ARBA" id="ARBA00004141"/>
    </source>
</evidence>
<evidence type="ECO:0000256" key="3">
    <source>
        <dbReference type="ARBA" id="ARBA00022989"/>
    </source>
</evidence>
<accession>A0AA35GAD5</accession>
<evidence type="ECO:0000256" key="4">
    <source>
        <dbReference type="ARBA" id="ARBA00023136"/>
    </source>
</evidence>
<reference evidence="6" key="1">
    <citation type="submission" date="2022-03" db="EMBL/GenBank/DDBJ databases">
        <title>Complete genome sequence of Caldinitratiruptor microaerophilus.</title>
        <authorList>
            <person name="Mukaiyama R."/>
            <person name="Nishiyama T."/>
            <person name="Ueda K."/>
        </authorList>
    </citation>
    <scope>NUCLEOTIDE SEQUENCE</scope>
    <source>
        <strain evidence="6">JCM 16183</strain>
    </source>
</reference>
<dbReference type="AlphaFoldDB" id="A0AA35GAD5"/>
<evidence type="ECO:0000256" key="5">
    <source>
        <dbReference type="SAM" id="Phobius"/>
    </source>
</evidence>
<dbReference type="Pfam" id="PF07681">
    <property type="entry name" value="DoxX"/>
    <property type="match status" value="1"/>
</dbReference>
<dbReference type="KEGG" id="cmic:caldi_34780"/>
<gene>
    <name evidence="6" type="ORF">caldi_34780</name>
</gene>
<organism evidence="6 7">
    <name type="scientific">Caldinitratiruptor microaerophilus</name>
    <dbReference type="NCBI Taxonomy" id="671077"/>
    <lineage>
        <taxon>Bacteria</taxon>
        <taxon>Bacillati</taxon>
        <taxon>Bacillota</taxon>
        <taxon>Clostridia</taxon>
        <taxon>Eubacteriales</taxon>
        <taxon>Symbiobacteriaceae</taxon>
        <taxon>Caldinitratiruptor</taxon>
    </lineage>
</organism>
<feature type="transmembrane region" description="Helical" evidence="5">
    <location>
        <begin position="6"/>
        <end position="27"/>
    </location>
</feature>
<dbReference type="RefSeq" id="WP_264842976.1">
    <property type="nucleotide sequence ID" value="NZ_AP025628.1"/>
</dbReference>
<feature type="transmembrane region" description="Helical" evidence="5">
    <location>
        <begin position="100"/>
        <end position="120"/>
    </location>
</feature>
<keyword evidence="3 5" id="KW-1133">Transmembrane helix</keyword>
<protein>
    <recommendedName>
        <fullName evidence="8">DoxX family protein</fullName>
    </recommendedName>
</protein>
<evidence type="ECO:0000256" key="2">
    <source>
        <dbReference type="ARBA" id="ARBA00022692"/>
    </source>
</evidence>
<feature type="transmembrane region" description="Helical" evidence="5">
    <location>
        <begin position="39"/>
        <end position="62"/>
    </location>
</feature>
<evidence type="ECO:0000313" key="7">
    <source>
        <dbReference type="Proteomes" id="UP001163687"/>
    </source>
</evidence>
<comment type="subcellular location">
    <subcellularLocation>
        <location evidence="1">Membrane</location>
        <topology evidence="1">Multi-pass membrane protein</topology>
    </subcellularLocation>
</comment>
<name>A0AA35GAD5_9FIRM</name>
<keyword evidence="2 5" id="KW-0812">Transmembrane</keyword>